<comment type="catalytic activity">
    <reaction evidence="1">
        <text>ATP + protein L-histidine = ADP + protein N-phospho-L-histidine.</text>
        <dbReference type="EC" id="2.7.13.3"/>
    </reaction>
</comment>
<keyword evidence="10 18" id="KW-0418">Kinase</keyword>
<dbReference type="InterPro" id="IPR050980">
    <property type="entry name" value="2C_sensor_his_kinase"/>
</dbReference>
<evidence type="ECO:0000313" key="19">
    <source>
        <dbReference type="Proteomes" id="UP000243778"/>
    </source>
</evidence>
<sequence>MRRGDTLFARLFGIFVAAIVLGHLIGFLWFRAYGPPPPPPPKHPNSLVILEESELRQPSPLGGPLVPLLLQLLLLLAAAWFGARLLTRPIRQLSAAAERLSENIDSAPLAESGPQEVRKAARSFNRMQARIREQIAQRSRILTAVSHDLRTPLARIKLRVEELEDGHLRTRMSQDLGEMTAMLDATLAYLREQRTSETRHLFDLQSLVESLVENAQDNGAAVSVVGACLPLHTQPLALRSCLNNLLDNALRYAGHARIELHDGEGQIEVRVIDNGPGIPVEQRDAVFEPFFRLESSRNRNSGGVGLGLSIAREAALRLGGELLLEESPGGGLTAVLRLPRR</sequence>
<dbReference type="PROSITE" id="PS50109">
    <property type="entry name" value="HIS_KIN"/>
    <property type="match status" value="1"/>
</dbReference>
<evidence type="ECO:0000256" key="2">
    <source>
        <dbReference type="ARBA" id="ARBA00004429"/>
    </source>
</evidence>
<keyword evidence="19" id="KW-1185">Reference proteome</keyword>
<name>A0A1H3DY14_9PSED</name>
<dbReference type="STRING" id="1007099.SAMN05216287_3610"/>
<dbReference type="EMBL" id="FNNU01000005">
    <property type="protein sequence ID" value="SDX71257.1"/>
    <property type="molecule type" value="Genomic_DNA"/>
</dbReference>
<keyword evidence="5" id="KW-0997">Cell inner membrane</keyword>
<dbReference type="SMART" id="SM00388">
    <property type="entry name" value="HisKA"/>
    <property type="match status" value="1"/>
</dbReference>
<gene>
    <name evidence="18" type="ORF">SAMN05216287_3610</name>
</gene>
<evidence type="ECO:0000256" key="1">
    <source>
        <dbReference type="ARBA" id="ARBA00000085"/>
    </source>
</evidence>
<dbReference type="InterPro" id="IPR036890">
    <property type="entry name" value="HATPase_C_sf"/>
</dbReference>
<accession>A0A1H3DY14</accession>
<evidence type="ECO:0000256" key="14">
    <source>
        <dbReference type="ARBA" id="ARBA00023136"/>
    </source>
</evidence>
<dbReference type="CDD" id="cd00082">
    <property type="entry name" value="HisKA"/>
    <property type="match status" value="1"/>
</dbReference>
<organism evidence="18 19">
    <name type="scientific">Pseudomonas kuykendallii</name>
    <dbReference type="NCBI Taxonomy" id="1007099"/>
    <lineage>
        <taxon>Bacteria</taxon>
        <taxon>Pseudomonadati</taxon>
        <taxon>Pseudomonadota</taxon>
        <taxon>Gammaproteobacteria</taxon>
        <taxon>Pseudomonadales</taxon>
        <taxon>Pseudomonadaceae</taxon>
        <taxon>Pseudomonas</taxon>
    </lineage>
</organism>
<feature type="domain" description="Histidine kinase" evidence="16">
    <location>
        <begin position="144"/>
        <end position="341"/>
    </location>
</feature>
<dbReference type="PANTHER" id="PTHR44936">
    <property type="entry name" value="SENSOR PROTEIN CREC"/>
    <property type="match status" value="1"/>
</dbReference>
<feature type="transmembrane region" description="Helical" evidence="15">
    <location>
        <begin position="7"/>
        <end position="30"/>
    </location>
</feature>
<proteinExistence type="predicted"/>
<dbReference type="SUPFAM" id="SSF158472">
    <property type="entry name" value="HAMP domain-like"/>
    <property type="match status" value="1"/>
</dbReference>
<dbReference type="GO" id="GO:0005886">
    <property type="term" value="C:plasma membrane"/>
    <property type="evidence" value="ECO:0007669"/>
    <property type="project" value="UniProtKB-SubCell"/>
</dbReference>
<evidence type="ECO:0000259" key="16">
    <source>
        <dbReference type="PROSITE" id="PS50109"/>
    </source>
</evidence>
<evidence type="ECO:0000256" key="5">
    <source>
        <dbReference type="ARBA" id="ARBA00022519"/>
    </source>
</evidence>
<keyword evidence="7" id="KW-0808">Transferase</keyword>
<dbReference type="RefSeq" id="WP_407072432.1">
    <property type="nucleotide sequence ID" value="NZ_FNNU01000005.1"/>
</dbReference>
<dbReference type="Gene3D" id="1.10.287.130">
    <property type="match status" value="1"/>
</dbReference>
<dbReference type="Pfam" id="PF00672">
    <property type="entry name" value="HAMP"/>
    <property type="match status" value="1"/>
</dbReference>
<evidence type="ECO:0000256" key="15">
    <source>
        <dbReference type="SAM" id="Phobius"/>
    </source>
</evidence>
<keyword evidence="9" id="KW-0547">Nucleotide-binding</keyword>
<keyword evidence="14 15" id="KW-0472">Membrane</keyword>
<dbReference type="InterPro" id="IPR003661">
    <property type="entry name" value="HisK_dim/P_dom"/>
</dbReference>
<keyword evidence="6" id="KW-0597">Phosphoprotein</keyword>
<reference evidence="19" key="1">
    <citation type="submission" date="2016-10" db="EMBL/GenBank/DDBJ databases">
        <authorList>
            <person name="Varghese N."/>
            <person name="Submissions S."/>
        </authorList>
    </citation>
    <scope>NUCLEOTIDE SEQUENCE [LARGE SCALE GENOMIC DNA]</scope>
    <source>
        <strain evidence="19">NRRL B-59562</strain>
    </source>
</reference>
<dbReference type="GO" id="GO:0000155">
    <property type="term" value="F:phosphorelay sensor kinase activity"/>
    <property type="evidence" value="ECO:0007669"/>
    <property type="project" value="InterPro"/>
</dbReference>
<dbReference type="EC" id="2.7.13.3" evidence="3"/>
<keyword evidence="11" id="KW-0067">ATP-binding</keyword>
<dbReference type="PROSITE" id="PS50885">
    <property type="entry name" value="HAMP"/>
    <property type="match status" value="1"/>
</dbReference>
<keyword evidence="4" id="KW-1003">Cell membrane</keyword>
<evidence type="ECO:0000256" key="7">
    <source>
        <dbReference type="ARBA" id="ARBA00022679"/>
    </source>
</evidence>
<dbReference type="InterPro" id="IPR004358">
    <property type="entry name" value="Sig_transdc_His_kin-like_C"/>
</dbReference>
<dbReference type="Pfam" id="PF00512">
    <property type="entry name" value="HisKA"/>
    <property type="match status" value="1"/>
</dbReference>
<dbReference type="Proteomes" id="UP000243778">
    <property type="component" value="Unassembled WGS sequence"/>
</dbReference>
<dbReference type="SMART" id="SM00387">
    <property type="entry name" value="HATPase_c"/>
    <property type="match status" value="1"/>
</dbReference>
<evidence type="ECO:0000256" key="6">
    <source>
        <dbReference type="ARBA" id="ARBA00022553"/>
    </source>
</evidence>
<feature type="transmembrane region" description="Helical" evidence="15">
    <location>
        <begin position="65"/>
        <end position="83"/>
    </location>
</feature>
<dbReference type="PANTHER" id="PTHR44936:SF5">
    <property type="entry name" value="SENSOR HISTIDINE KINASE ENVZ"/>
    <property type="match status" value="1"/>
</dbReference>
<protein>
    <recommendedName>
        <fullName evidence="3">histidine kinase</fullName>
        <ecNumber evidence="3">2.7.13.3</ecNumber>
    </recommendedName>
</protein>
<dbReference type="Gene3D" id="3.30.565.10">
    <property type="entry name" value="Histidine kinase-like ATPase, C-terminal domain"/>
    <property type="match status" value="1"/>
</dbReference>
<feature type="domain" description="HAMP" evidence="17">
    <location>
        <begin position="84"/>
        <end position="136"/>
    </location>
</feature>
<evidence type="ECO:0000256" key="11">
    <source>
        <dbReference type="ARBA" id="ARBA00022840"/>
    </source>
</evidence>
<dbReference type="InterPro" id="IPR005467">
    <property type="entry name" value="His_kinase_dom"/>
</dbReference>
<dbReference type="PRINTS" id="PR00344">
    <property type="entry name" value="BCTRLSENSOR"/>
</dbReference>
<dbReference type="CDD" id="cd06225">
    <property type="entry name" value="HAMP"/>
    <property type="match status" value="1"/>
</dbReference>
<keyword evidence="12 15" id="KW-1133">Transmembrane helix</keyword>
<dbReference type="SUPFAM" id="SSF55874">
    <property type="entry name" value="ATPase domain of HSP90 chaperone/DNA topoisomerase II/histidine kinase"/>
    <property type="match status" value="1"/>
</dbReference>
<evidence type="ECO:0000256" key="9">
    <source>
        <dbReference type="ARBA" id="ARBA00022741"/>
    </source>
</evidence>
<keyword evidence="13" id="KW-0902">Two-component regulatory system</keyword>
<evidence type="ECO:0000313" key="18">
    <source>
        <dbReference type="EMBL" id="SDX71257.1"/>
    </source>
</evidence>
<keyword evidence="8 15" id="KW-0812">Transmembrane</keyword>
<evidence type="ECO:0000256" key="12">
    <source>
        <dbReference type="ARBA" id="ARBA00022989"/>
    </source>
</evidence>
<evidence type="ECO:0000256" key="10">
    <source>
        <dbReference type="ARBA" id="ARBA00022777"/>
    </source>
</evidence>
<dbReference type="SUPFAM" id="SSF47384">
    <property type="entry name" value="Homodimeric domain of signal transducing histidine kinase"/>
    <property type="match status" value="1"/>
</dbReference>
<dbReference type="InterPro" id="IPR036097">
    <property type="entry name" value="HisK_dim/P_sf"/>
</dbReference>
<evidence type="ECO:0000256" key="4">
    <source>
        <dbReference type="ARBA" id="ARBA00022475"/>
    </source>
</evidence>
<dbReference type="InterPro" id="IPR003594">
    <property type="entry name" value="HATPase_dom"/>
</dbReference>
<dbReference type="InterPro" id="IPR003660">
    <property type="entry name" value="HAMP_dom"/>
</dbReference>
<evidence type="ECO:0000256" key="8">
    <source>
        <dbReference type="ARBA" id="ARBA00022692"/>
    </source>
</evidence>
<dbReference type="AlphaFoldDB" id="A0A1H3DY14"/>
<comment type="subcellular location">
    <subcellularLocation>
        <location evidence="2">Cell inner membrane</location>
        <topology evidence="2">Multi-pass membrane protein</topology>
    </subcellularLocation>
</comment>
<dbReference type="GO" id="GO:0005524">
    <property type="term" value="F:ATP binding"/>
    <property type="evidence" value="ECO:0007669"/>
    <property type="project" value="UniProtKB-KW"/>
</dbReference>
<evidence type="ECO:0000256" key="3">
    <source>
        <dbReference type="ARBA" id="ARBA00012438"/>
    </source>
</evidence>
<dbReference type="Pfam" id="PF02518">
    <property type="entry name" value="HATPase_c"/>
    <property type="match status" value="1"/>
</dbReference>
<dbReference type="SMART" id="SM00304">
    <property type="entry name" value="HAMP"/>
    <property type="match status" value="2"/>
</dbReference>
<evidence type="ECO:0000259" key="17">
    <source>
        <dbReference type="PROSITE" id="PS50885"/>
    </source>
</evidence>
<evidence type="ECO:0000256" key="13">
    <source>
        <dbReference type="ARBA" id="ARBA00023012"/>
    </source>
</evidence>